<protein>
    <submittedName>
        <fullName evidence="6">FAD-dependent oxidoreductase</fullName>
    </submittedName>
</protein>
<keyword evidence="3" id="KW-0560">Oxidoreductase</keyword>
<dbReference type="PANTHER" id="PTHR43563">
    <property type="entry name" value="AMINE OXIDASE"/>
    <property type="match status" value="1"/>
</dbReference>
<dbReference type="Proteomes" id="UP000286716">
    <property type="component" value="Unassembled WGS sequence"/>
</dbReference>
<dbReference type="EMBL" id="QHHU01000001">
    <property type="protein sequence ID" value="RSM50721.1"/>
    <property type="molecule type" value="Genomic_DNA"/>
</dbReference>
<dbReference type="Gene3D" id="1.10.405.10">
    <property type="entry name" value="Guanine Nucleotide Dissociation Inhibitor, domain 1"/>
    <property type="match status" value="1"/>
</dbReference>
<evidence type="ECO:0000256" key="2">
    <source>
        <dbReference type="ARBA" id="ARBA00005995"/>
    </source>
</evidence>
<comment type="similarity">
    <text evidence="2">Belongs to the flavin monoamine oxidase family.</text>
</comment>
<feature type="domain" description="Amine oxidase" evidence="5">
    <location>
        <begin position="14"/>
        <end position="425"/>
    </location>
</feature>
<dbReference type="GO" id="GO:0016491">
    <property type="term" value="F:oxidoreductase activity"/>
    <property type="evidence" value="ECO:0007669"/>
    <property type="project" value="UniProtKB-KW"/>
</dbReference>
<evidence type="ECO:0000313" key="6">
    <source>
        <dbReference type="EMBL" id="RSM50721.1"/>
    </source>
</evidence>
<evidence type="ECO:0000259" key="5">
    <source>
        <dbReference type="Pfam" id="PF01593"/>
    </source>
</evidence>
<dbReference type="InterPro" id="IPR002937">
    <property type="entry name" value="Amino_oxidase"/>
</dbReference>
<proteinExistence type="inferred from homology"/>
<dbReference type="Gene3D" id="3.90.660.10">
    <property type="match status" value="1"/>
</dbReference>
<reference evidence="6 7" key="1">
    <citation type="submission" date="2018-05" db="EMBL/GenBank/DDBJ databases">
        <title>Evolution of GPA BGCs.</title>
        <authorList>
            <person name="Waglechner N."/>
            <person name="Wright G.D."/>
        </authorList>
    </citation>
    <scope>NUCLEOTIDE SEQUENCE [LARGE SCALE GENOMIC DNA]</scope>
    <source>
        <strain evidence="6 7">DSM 5908</strain>
    </source>
</reference>
<evidence type="ECO:0000256" key="3">
    <source>
        <dbReference type="ARBA" id="ARBA00023002"/>
    </source>
</evidence>
<evidence type="ECO:0000256" key="4">
    <source>
        <dbReference type="PIRSR" id="PIRSR601613-1"/>
    </source>
</evidence>
<comment type="caution">
    <text evidence="6">The sequence shown here is derived from an EMBL/GenBank/DDBJ whole genome shotgun (WGS) entry which is preliminary data.</text>
</comment>
<dbReference type="InterPro" id="IPR050703">
    <property type="entry name" value="Flavin_MAO"/>
</dbReference>
<dbReference type="PRINTS" id="PR00757">
    <property type="entry name" value="AMINEOXDASEF"/>
</dbReference>
<feature type="binding site" evidence="4">
    <location>
        <position position="227"/>
    </location>
    <ligand>
        <name>FAD</name>
        <dbReference type="ChEBI" id="CHEBI:57692"/>
    </ligand>
</feature>
<feature type="binding site" evidence="4">
    <location>
        <position position="328"/>
    </location>
    <ligand>
        <name>substrate</name>
    </ligand>
</feature>
<dbReference type="OrthoDB" id="337830at2"/>
<dbReference type="RefSeq" id="WP_020646275.1">
    <property type="nucleotide sequence ID" value="NZ_QHHU01000001.1"/>
</dbReference>
<name>A0A428X5X3_AMYBA</name>
<dbReference type="SUPFAM" id="SSF51905">
    <property type="entry name" value="FAD/NAD(P)-binding domain"/>
    <property type="match status" value="1"/>
</dbReference>
<dbReference type="Pfam" id="PF01593">
    <property type="entry name" value="Amino_oxidase"/>
    <property type="match status" value="1"/>
</dbReference>
<comment type="cofactor">
    <cofactor evidence="1">
        <name>FAD</name>
        <dbReference type="ChEBI" id="CHEBI:57692"/>
    </cofactor>
</comment>
<dbReference type="InterPro" id="IPR036188">
    <property type="entry name" value="FAD/NAD-bd_sf"/>
</dbReference>
<dbReference type="Gene3D" id="3.50.50.60">
    <property type="entry name" value="FAD/NAD(P)-binding domain"/>
    <property type="match status" value="1"/>
</dbReference>
<dbReference type="AlphaFoldDB" id="A0A428X5X3"/>
<gene>
    <name evidence="6" type="ORF">DMA12_00735</name>
</gene>
<evidence type="ECO:0000313" key="7">
    <source>
        <dbReference type="Proteomes" id="UP000286716"/>
    </source>
</evidence>
<keyword evidence="7" id="KW-1185">Reference proteome</keyword>
<sequence>MNHDVDVVVVGAGFAGLTVARELGWMGARVAVLEGRDRIGGRTWTDTRMGEQLEMGGGWIHWMQGHVWSEVTRYKLPVAETPWPDTAHWLVGGDRRSGSAAELLERMNDGMRRSIEDCMEVFNRPYEPTAGDGWRDLDRLSVTDRLAELDLDDEAYALCDAMWSQNFNAPAATGALTQALRWGAVSNGDWQLLLDICSHWRFRDGTVSLANAIKADVTGDIQLGVHVARIDERPDGVVVTTADGREISARACVVTAPIGVLGSIEFTSALPREAQQVAADGQSSQGFKLWVRARGVDGPFIAMAPSDEPLALIQWEHAFGDGGDFTAFSFGTDARKFPVTDLETVNQYVGRLVPGIEVTDFASHDWVGDPYARQTWAMLRPNQLEGVQALATMPGRVTFAGADYAHGWCSFIDGAIESAMRAARTLRERVLYGADRY</sequence>
<dbReference type="PANTHER" id="PTHR43563:SF1">
    <property type="entry name" value="AMINE OXIDASE [FLAVIN-CONTAINING] B"/>
    <property type="match status" value="1"/>
</dbReference>
<accession>A0A428X5X3</accession>
<evidence type="ECO:0000256" key="1">
    <source>
        <dbReference type="ARBA" id="ARBA00001974"/>
    </source>
</evidence>
<dbReference type="InterPro" id="IPR001613">
    <property type="entry name" value="Flavin_amine_oxidase"/>
</dbReference>
<organism evidence="6 7">
    <name type="scientific">Amycolatopsis balhimycina DSM 5908</name>
    <dbReference type="NCBI Taxonomy" id="1081091"/>
    <lineage>
        <taxon>Bacteria</taxon>
        <taxon>Bacillati</taxon>
        <taxon>Actinomycetota</taxon>
        <taxon>Actinomycetes</taxon>
        <taxon>Pseudonocardiales</taxon>
        <taxon>Pseudonocardiaceae</taxon>
        <taxon>Amycolatopsis</taxon>
    </lineage>
</organism>